<evidence type="ECO:0000259" key="2">
    <source>
        <dbReference type="PROSITE" id="PS50097"/>
    </source>
</evidence>
<reference evidence="3 4" key="1">
    <citation type="submission" date="2023-04" db="EMBL/GenBank/DDBJ databases">
        <title>Genome of Basidiobolus ranarum AG-B5.</title>
        <authorList>
            <person name="Stajich J.E."/>
            <person name="Carter-House D."/>
            <person name="Gryganskyi A."/>
        </authorList>
    </citation>
    <scope>NUCLEOTIDE SEQUENCE [LARGE SCALE GENOMIC DNA]</scope>
    <source>
        <strain evidence="3 4">AG-B5</strain>
    </source>
</reference>
<dbReference type="InterPro" id="IPR011333">
    <property type="entry name" value="SKP1/BTB/POZ_sf"/>
</dbReference>
<name>A0ABR2X358_9FUNG</name>
<comment type="caution">
    <text evidence="3">The sequence shown here is derived from an EMBL/GenBank/DDBJ whole genome shotgun (WGS) entry which is preliminary data.</text>
</comment>
<protein>
    <recommendedName>
        <fullName evidence="2">BTB domain-containing protein</fullName>
    </recommendedName>
</protein>
<keyword evidence="4" id="KW-1185">Reference proteome</keyword>
<dbReference type="Pfam" id="PF00651">
    <property type="entry name" value="BTB"/>
    <property type="match status" value="1"/>
</dbReference>
<dbReference type="EMBL" id="JASJQH010000031">
    <property type="protein sequence ID" value="KAK9768168.1"/>
    <property type="molecule type" value="Genomic_DNA"/>
</dbReference>
<sequence>MIQDNGKSSAHNTSWNPTLQSNGNGHLSHTLHNNKPSKNGHLSNSEQGNTQQVSQATQRGFPTQHNAICSHLYQVGFLSGAFSDVILHVPNFPANNVYKLHSLVLSRSPFFHHLLTTSPNPRELTLNLEDSNISDEGLVIALGYLYAGFPQLQVNLTNALSVLAAAYFLQLEDLCAIATEVAKKNISRQTVIGYTRFVDQTNGAGYGAYSADIRESCFDFLTGTLPKETEAFTSGNSESYLTLIEIYVELPFDWLKRSIESQNLHVPSDMDRYNFAKEVVSRREKKRTAGKRGNGEESVVLAFGAKVGGRVTLVRKPLKSQKRTLWRVPMNNH</sequence>
<dbReference type="PROSITE" id="PS50097">
    <property type="entry name" value="BTB"/>
    <property type="match status" value="1"/>
</dbReference>
<dbReference type="Gene3D" id="3.30.710.10">
    <property type="entry name" value="Potassium Channel Kv1.1, Chain A"/>
    <property type="match status" value="1"/>
</dbReference>
<evidence type="ECO:0000256" key="1">
    <source>
        <dbReference type="SAM" id="MobiDB-lite"/>
    </source>
</evidence>
<dbReference type="Proteomes" id="UP001479436">
    <property type="component" value="Unassembled WGS sequence"/>
</dbReference>
<organism evidence="3 4">
    <name type="scientific">Basidiobolus ranarum</name>
    <dbReference type="NCBI Taxonomy" id="34480"/>
    <lineage>
        <taxon>Eukaryota</taxon>
        <taxon>Fungi</taxon>
        <taxon>Fungi incertae sedis</taxon>
        <taxon>Zoopagomycota</taxon>
        <taxon>Entomophthoromycotina</taxon>
        <taxon>Basidiobolomycetes</taxon>
        <taxon>Basidiobolales</taxon>
        <taxon>Basidiobolaceae</taxon>
        <taxon>Basidiobolus</taxon>
    </lineage>
</organism>
<dbReference type="PANTHER" id="PTHR47369:SF2">
    <property type="entry name" value="BTB_POZ DOMAIN-CONTAINING PROTEIN 2"/>
    <property type="match status" value="1"/>
</dbReference>
<gene>
    <name evidence="3" type="ORF">K7432_001414</name>
</gene>
<feature type="region of interest" description="Disordered" evidence="1">
    <location>
        <begin position="1"/>
        <end position="58"/>
    </location>
</feature>
<evidence type="ECO:0000313" key="4">
    <source>
        <dbReference type="Proteomes" id="UP001479436"/>
    </source>
</evidence>
<dbReference type="SUPFAM" id="SSF54695">
    <property type="entry name" value="POZ domain"/>
    <property type="match status" value="1"/>
</dbReference>
<dbReference type="PANTHER" id="PTHR47369">
    <property type="entry name" value="BTB/POZ DOMAIN-CONTAINING PROTEIN"/>
    <property type="match status" value="1"/>
</dbReference>
<evidence type="ECO:0000313" key="3">
    <source>
        <dbReference type="EMBL" id="KAK9768168.1"/>
    </source>
</evidence>
<accession>A0ABR2X358</accession>
<feature type="domain" description="BTB" evidence="2">
    <location>
        <begin position="83"/>
        <end position="154"/>
    </location>
</feature>
<dbReference type="SMART" id="SM00225">
    <property type="entry name" value="BTB"/>
    <property type="match status" value="1"/>
</dbReference>
<proteinExistence type="predicted"/>
<dbReference type="InterPro" id="IPR000210">
    <property type="entry name" value="BTB/POZ_dom"/>
</dbReference>